<feature type="region of interest" description="Disordered" evidence="4">
    <location>
        <begin position="177"/>
        <end position="208"/>
    </location>
</feature>
<dbReference type="GO" id="GO:0031012">
    <property type="term" value="C:extracellular matrix"/>
    <property type="evidence" value="ECO:0007669"/>
    <property type="project" value="TreeGrafter"/>
</dbReference>
<comment type="similarity">
    <text evidence="3">Belongs to the TO family.</text>
</comment>
<comment type="caution">
    <text evidence="5">The sequence shown here is derived from an EMBL/GenBank/DDBJ whole genome shotgun (WGS) entry which is preliminary data.</text>
</comment>
<dbReference type="GO" id="GO:0007623">
    <property type="term" value="P:circadian rhythm"/>
    <property type="evidence" value="ECO:0007669"/>
    <property type="project" value="UniProtKB-ARBA"/>
</dbReference>
<evidence type="ECO:0000313" key="6">
    <source>
        <dbReference type="Proteomes" id="UP001497472"/>
    </source>
</evidence>
<sequence length="996" mass="112297">MDQQTIVIACSTCTSRFNLSDTNISLKEFALMSLDDNFSWECSDCIKRNCISSPNCSQSVHVQSLNDKNEARSSVKKVDLLSEILSLRQEVSNLRECLNKATSLMTNLNCKLMTCTSQVLALNDVSKISSTPCSQPSMTSQDKLTSVPPKMPKGKKKQKKISSSFCQRSSELAAQQKPAVHTCSENPQQNSSSNTQIKSRHNPLLEGTAGPSVTFLKAVEPRKHLHLWNMESNVDDIRQYLNQLCPGKNCTVEELKSRDILYQNVRGLKTKLTSWRNSIAALDNHLIAVTESFLDGSVEDQELICVGWSVLRRDRKTPCGGVLIAARAPILLKHCKELQTDAGEDLWASFVWLGRKIFVCVVYIKPSAGDSEYMAWFCKVESFIHSLKAFTVIILEHNTVPNCHGRFLDVILTRESDEVRGITVMGTAGLVPPDLYHPPLNIEILFNFVRHSDSIAPSNIDSAKDWNFKKCDFQQLQRYLSQASWTNVLQASDVDKACEHFYSTLYDIFDLCVPKKHRRSKCHRYPVWFTNDIIRDLRRKVKLHASWKRLKSNEAYIVFSQLRSELKTRIDQAYLNHLGVIEEDLKLNPKKFWLHISSLRSKGGFEPQVSYRGLIYSGREAAGAFASFFSNVFLFDPPLLDFENCNNSDGTCLNDSIDIVGLTLNDVISGIKQLKSNSSIGPDGIPPDFIKIYRDVFSVPLHHIFNVSLTSGIYPSRWKLSRVTPIPKSSNKAMVEEYRPVAISSSPAKLFEKKMVLGKALSFLPLLLLSCNFASAKVAPDYIKPCPGLTSECLQKNILETIPLFVKGIPSIGINSSDPLYQERVDLELPGGLQIHFKDGVLTGFRKCVVESVNYADLESNLSLRCNLTVKGKYTATGRILIVSINGDGDAKIKTPNIRFDAKLKFEDVTRDGVVYRQVKDYKVKYRFGDRVTFSFTNLFKGNPQLSETVLLFLNENWKQVVDEFGKPVVDTIIKATFDNIKRFFEKIPKDELIVD</sequence>
<dbReference type="Proteomes" id="UP001497472">
    <property type="component" value="Unassembled WGS sequence"/>
</dbReference>
<dbReference type="Gene3D" id="3.15.10.30">
    <property type="entry name" value="Haemolymph juvenile hormone binding protein"/>
    <property type="match status" value="1"/>
</dbReference>
<dbReference type="AlphaFoldDB" id="A0AAV1K4S7"/>
<dbReference type="SMART" id="SM00700">
    <property type="entry name" value="JHBP"/>
    <property type="match status" value="1"/>
</dbReference>
<dbReference type="PANTHER" id="PTHR33395">
    <property type="entry name" value="TRANSCRIPTASE, PUTATIVE-RELATED-RELATED"/>
    <property type="match status" value="1"/>
</dbReference>
<dbReference type="EMBL" id="CAVLEF010000280">
    <property type="protein sequence ID" value="CAK1555378.1"/>
    <property type="molecule type" value="Genomic_DNA"/>
</dbReference>
<accession>A0AAV1K4S7</accession>
<dbReference type="GO" id="GO:0061343">
    <property type="term" value="P:cell adhesion involved in heart morphogenesis"/>
    <property type="evidence" value="ECO:0007669"/>
    <property type="project" value="TreeGrafter"/>
</dbReference>
<feature type="compositionally biased region" description="Polar residues" evidence="4">
    <location>
        <begin position="131"/>
        <end position="144"/>
    </location>
</feature>
<dbReference type="InterPro" id="IPR010562">
    <property type="entry name" value="Haemolymph_juvenile_hormone-bd"/>
</dbReference>
<dbReference type="InterPro" id="IPR036691">
    <property type="entry name" value="Endo/exonu/phosph_ase_sf"/>
</dbReference>
<dbReference type="Pfam" id="PF06585">
    <property type="entry name" value="JHBP"/>
    <property type="match status" value="1"/>
</dbReference>
<keyword evidence="1" id="KW-0732">Signal</keyword>
<feature type="compositionally biased region" description="Polar residues" evidence="4">
    <location>
        <begin position="183"/>
        <end position="197"/>
    </location>
</feature>
<dbReference type="InterPro" id="IPR038606">
    <property type="entry name" value="To_sf"/>
</dbReference>
<gene>
    <name evidence="5" type="ORF">LNINA_LOCUS14198</name>
</gene>
<dbReference type="PANTHER" id="PTHR33395:SF22">
    <property type="entry name" value="REVERSE TRANSCRIPTASE DOMAIN-CONTAINING PROTEIN"/>
    <property type="match status" value="1"/>
</dbReference>
<dbReference type="FunFam" id="3.15.10.30:FF:000001">
    <property type="entry name" value="Takeout-like protein 1"/>
    <property type="match status" value="1"/>
</dbReference>
<dbReference type="GO" id="GO:0007508">
    <property type="term" value="P:larval heart development"/>
    <property type="evidence" value="ECO:0007669"/>
    <property type="project" value="TreeGrafter"/>
</dbReference>
<name>A0AAV1K4S7_9NEOP</name>
<dbReference type="Gene3D" id="3.60.10.10">
    <property type="entry name" value="Endonuclease/exonuclease/phosphatase"/>
    <property type="match status" value="1"/>
</dbReference>
<evidence type="ECO:0000256" key="4">
    <source>
        <dbReference type="SAM" id="MobiDB-lite"/>
    </source>
</evidence>
<evidence type="ECO:0000313" key="5">
    <source>
        <dbReference type="EMBL" id="CAK1555378.1"/>
    </source>
</evidence>
<reference evidence="5 6" key="1">
    <citation type="submission" date="2023-11" db="EMBL/GenBank/DDBJ databases">
        <authorList>
            <person name="Okamura Y."/>
        </authorList>
    </citation>
    <scope>NUCLEOTIDE SEQUENCE [LARGE SCALE GENOMIC DNA]</scope>
</reference>
<dbReference type="SUPFAM" id="SSF56219">
    <property type="entry name" value="DNase I-like"/>
    <property type="match status" value="1"/>
</dbReference>
<feature type="region of interest" description="Disordered" evidence="4">
    <location>
        <begin position="131"/>
        <end position="160"/>
    </location>
</feature>
<evidence type="ECO:0000256" key="1">
    <source>
        <dbReference type="ARBA" id="ARBA00022729"/>
    </source>
</evidence>
<protein>
    <submittedName>
        <fullName evidence="5">Uncharacterized protein</fullName>
    </submittedName>
</protein>
<organism evidence="5 6">
    <name type="scientific">Leptosia nina</name>
    <dbReference type="NCBI Taxonomy" id="320188"/>
    <lineage>
        <taxon>Eukaryota</taxon>
        <taxon>Metazoa</taxon>
        <taxon>Ecdysozoa</taxon>
        <taxon>Arthropoda</taxon>
        <taxon>Hexapoda</taxon>
        <taxon>Insecta</taxon>
        <taxon>Pterygota</taxon>
        <taxon>Neoptera</taxon>
        <taxon>Endopterygota</taxon>
        <taxon>Lepidoptera</taxon>
        <taxon>Glossata</taxon>
        <taxon>Ditrysia</taxon>
        <taxon>Papilionoidea</taxon>
        <taxon>Pieridae</taxon>
        <taxon>Pierinae</taxon>
        <taxon>Leptosia</taxon>
    </lineage>
</organism>
<keyword evidence="2" id="KW-0090">Biological rhythms</keyword>
<evidence type="ECO:0000256" key="3">
    <source>
        <dbReference type="ARBA" id="ARBA00060902"/>
    </source>
</evidence>
<proteinExistence type="inferred from homology"/>
<keyword evidence="6" id="KW-1185">Reference proteome</keyword>
<evidence type="ECO:0000256" key="2">
    <source>
        <dbReference type="ARBA" id="ARBA00023108"/>
    </source>
</evidence>